<dbReference type="AlphaFoldDB" id="Q2GAB0"/>
<proteinExistence type="predicted"/>
<dbReference type="Proteomes" id="UP000009134">
    <property type="component" value="Chromosome"/>
</dbReference>
<dbReference type="STRING" id="279238.Saro_0767"/>
<dbReference type="eggNOG" id="ENOG502ZVRI">
    <property type="taxonomic scope" value="Bacteria"/>
</dbReference>
<keyword evidence="3" id="KW-1185">Reference proteome</keyword>
<sequence length="201" mass="21523">MSPLRPFVGVALIGSTLLLPVTAEAQLAATVDRAFPVNGNAPQVCSIQPAKLQAGELVNFRGLDGDTLQIEELTDQRTLAARPASVTVSFDAVCNFPHRVRIESQNNGLWPTDGSMSTQAQGFAYALPYRTRIDWGSASGNFLADAKVRRLVEERVNVNAATAGVLSLRIEIDAGASNVQTNAPVLAGVYGDTLRIFMEPR</sequence>
<evidence type="ECO:0000313" key="2">
    <source>
        <dbReference type="EMBL" id="ABD25213.1"/>
    </source>
</evidence>
<feature type="chain" id="PRO_5004208072" evidence="1">
    <location>
        <begin position="26"/>
        <end position="201"/>
    </location>
</feature>
<dbReference type="EMBL" id="CP000248">
    <property type="protein sequence ID" value="ABD25213.1"/>
    <property type="molecule type" value="Genomic_DNA"/>
</dbReference>
<evidence type="ECO:0000313" key="3">
    <source>
        <dbReference type="Proteomes" id="UP000009134"/>
    </source>
</evidence>
<gene>
    <name evidence="2" type="ordered locus">Saro_0767</name>
</gene>
<keyword evidence="1" id="KW-0732">Signal</keyword>
<dbReference type="KEGG" id="nar:Saro_0767"/>
<feature type="signal peptide" evidence="1">
    <location>
        <begin position="1"/>
        <end position="25"/>
    </location>
</feature>
<accession>Q2GAB0</accession>
<dbReference type="HOGENOM" id="CLU_1359244_0_0_5"/>
<protein>
    <submittedName>
        <fullName evidence="2">Uncharacterized protein</fullName>
    </submittedName>
</protein>
<organism evidence="2 3">
    <name type="scientific">Novosphingobium aromaticivorans (strain ATCC 700278 / DSM 12444 / CCUG 56034 / CIP 105152 / NBRC 16084 / F199)</name>
    <dbReference type="NCBI Taxonomy" id="279238"/>
    <lineage>
        <taxon>Bacteria</taxon>
        <taxon>Pseudomonadati</taxon>
        <taxon>Pseudomonadota</taxon>
        <taxon>Alphaproteobacteria</taxon>
        <taxon>Sphingomonadales</taxon>
        <taxon>Sphingomonadaceae</taxon>
        <taxon>Novosphingobium</taxon>
    </lineage>
</organism>
<evidence type="ECO:0000256" key="1">
    <source>
        <dbReference type="SAM" id="SignalP"/>
    </source>
</evidence>
<reference evidence="3" key="1">
    <citation type="submission" date="2006-01" db="EMBL/GenBank/DDBJ databases">
        <title>Complete sequence of Novosphingobium aromaticivorans DSM 12444.</title>
        <authorList>
            <consortium name="US DOE Joint Genome Institute"/>
            <person name="Copeland A."/>
            <person name="Lucas S."/>
            <person name="Lapidus A."/>
            <person name="Barry K."/>
            <person name="Detter J.C."/>
            <person name="Glavina T."/>
            <person name="Hammon N."/>
            <person name="Israni S."/>
            <person name="Pitluck S."/>
            <person name="Chain P."/>
            <person name="Malfatti S."/>
            <person name="Shin M."/>
            <person name="Vergez L."/>
            <person name="Schmutz J."/>
            <person name="Larimer F."/>
            <person name="Land M."/>
            <person name="Kyrpides N."/>
            <person name="Ivanova N."/>
            <person name="Fredrickson J."/>
            <person name="Balkwill D."/>
            <person name="Romine M.F."/>
            <person name="Richardson P."/>
        </authorList>
    </citation>
    <scope>NUCLEOTIDE SEQUENCE [LARGE SCALE GENOMIC DNA]</scope>
    <source>
        <strain evidence="3">ATCC 700278 / DSM 12444 / CCUG 56034 / CIP 105152 / NBRC 16084 / F199</strain>
    </source>
</reference>
<name>Q2GAB0_NOVAD</name>